<sequence>MKKILLTLTAVAGITFASQAQTEAGKTMIGGGVSFETQSVKDSDYKNNSFSILPQVGFFVADNIAVGARLGYAWSEEKESSDDKFATSEFVVAPFGRIYQGDGQVKFFGQLSAPMSWGTVKEDGDKTATTANYGVALAPGIAYFPTEKIGIELSVRGLYFESQTSKNEATDAKRTVNNFGLNVNSLAPTLGVQFHF</sequence>
<organism evidence="4 5">
    <name type="scientific">Sphingobacterium hungaricum</name>
    <dbReference type="NCBI Taxonomy" id="2082723"/>
    <lineage>
        <taxon>Bacteria</taxon>
        <taxon>Pseudomonadati</taxon>
        <taxon>Bacteroidota</taxon>
        <taxon>Sphingobacteriia</taxon>
        <taxon>Sphingobacteriales</taxon>
        <taxon>Sphingobacteriaceae</taxon>
        <taxon>Sphingobacterium</taxon>
    </lineage>
</organism>
<evidence type="ECO:0000256" key="2">
    <source>
        <dbReference type="SAM" id="SignalP"/>
    </source>
</evidence>
<evidence type="ECO:0000313" key="5">
    <source>
        <dbReference type="Proteomes" id="UP000616201"/>
    </source>
</evidence>
<comment type="caution">
    <text evidence="4">The sequence shown here is derived from an EMBL/GenBank/DDBJ whole genome shotgun (WGS) entry which is preliminary data.</text>
</comment>
<accession>A0A928V1H5</accession>
<dbReference type="InterPro" id="IPR011250">
    <property type="entry name" value="OMP/PagP_B-barrel"/>
</dbReference>
<dbReference type="Pfam" id="PF13505">
    <property type="entry name" value="OMP_b-brl"/>
    <property type="match status" value="1"/>
</dbReference>
<reference evidence="4" key="1">
    <citation type="submission" date="2018-02" db="EMBL/GenBank/DDBJ databases">
        <authorList>
            <person name="Vasarhelyi B.M."/>
            <person name="Deshmukh S."/>
            <person name="Balint B."/>
            <person name="Kukolya J."/>
        </authorList>
    </citation>
    <scope>NUCLEOTIDE SEQUENCE</scope>
    <source>
        <strain evidence="4">KB22</strain>
    </source>
</reference>
<dbReference type="Proteomes" id="UP000616201">
    <property type="component" value="Unassembled WGS sequence"/>
</dbReference>
<name>A0A928V1H5_9SPHI</name>
<dbReference type="SUPFAM" id="SSF56925">
    <property type="entry name" value="OMPA-like"/>
    <property type="match status" value="1"/>
</dbReference>
<feature type="domain" description="Outer membrane protein beta-barrel" evidence="3">
    <location>
        <begin position="7"/>
        <end position="183"/>
    </location>
</feature>
<evidence type="ECO:0000259" key="3">
    <source>
        <dbReference type="Pfam" id="PF13505"/>
    </source>
</evidence>
<gene>
    <name evidence="4" type="ORF">C4F49_16330</name>
</gene>
<keyword evidence="1 2" id="KW-0732">Signal</keyword>
<dbReference type="Gene3D" id="2.40.160.20">
    <property type="match status" value="1"/>
</dbReference>
<dbReference type="AlphaFoldDB" id="A0A928V1H5"/>
<dbReference type="RefSeq" id="WP_196937095.1">
    <property type="nucleotide sequence ID" value="NZ_MU158698.1"/>
</dbReference>
<dbReference type="EMBL" id="PRDK01000009">
    <property type="protein sequence ID" value="MBE8715251.1"/>
    <property type="molecule type" value="Genomic_DNA"/>
</dbReference>
<keyword evidence="5" id="KW-1185">Reference proteome</keyword>
<feature type="chain" id="PRO_5037112252" description="Outer membrane protein beta-barrel domain-containing protein" evidence="2">
    <location>
        <begin position="21"/>
        <end position="196"/>
    </location>
</feature>
<evidence type="ECO:0000256" key="1">
    <source>
        <dbReference type="ARBA" id="ARBA00022729"/>
    </source>
</evidence>
<proteinExistence type="predicted"/>
<evidence type="ECO:0000313" key="4">
    <source>
        <dbReference type="EMBL" id="MBE8715251.1"/>
    </source>
</evidence>
<protein>
    <recommendedName>
        <fullName evidence="3">Outer membrane protein beta-barrel domain-containing protein</fullName>
    </recommendedName>
</protein>
<feature type="signal peptide" evidence="2">
    <location>
        <begin position="1"/>
        <end position="20"/>
    </location>
</feature>
<dbReference type="InterPro" id="IPR027385">
    <property type="entry name" value="Beta-barrel_OMP"/>
</dbReference>